<dbReference type="RefSeq" id="XP_056540791.1">
    <property type="nucleotide sequence ID" value="XM_056691026.1"/>
</dbReference>
<sequence length="332" mass="37548">MHQINGFFEDGSVPADGLRGWFQPFRLCPASSHILTLLDRGTDSHTSPPQAPIPSASPNANGSPNGDAPTEWSAVGHAAATGKSGRVIHNLQEEIARLTREFSLYRSRAEETQRSNETLKIQLQNMAERLRNLEQVNDTNLISMTRKDRKVEELRAELHAERTKRQGAEAVASKTNETMREERENHNREQAHSQELAKYHATQYEALSGATKREKADLSRRVRALVTEVQTMAVAHKDQQVKMERLAVITDQKNREIEGLKDMHEKLMASHAAYKETKDNELRETIERAHANNSMIDAAIKDLKDTEGKMKWVMQMHELNETKEKAKGQNGS</sequence>
<feature type="region of interest" description="Disordered" evidence="1">
    <location>
        <begin position="160"/>
        <end position="179"/>
    </location>
</feature>
<evidence type="ECO:0000256" key="1">
    <source>
        <dbReference type="SAM" id="MobiDB-lite"/>
    </source>
</evidence>
<proteinExistence type="predicted"/>
<gene>
    <name evidence="2" type="ORF">N7482_008902</name>
</gene>
<dbReference type="EMBL" id="JAPQKN010000006">
    <property type="protein sequence ID" value="KAJ5157802.1"/>
    <property type="molecule type" value="Genomic_DNA"/>
</dbReference>
<reference evidence="2" key="2">
    <citation type="journal article" date="2023" name="IMA Fungus">
        <title>Comparative genomic study of the Penicillium genus elucidates a diverse pangenome and 15 lateral gene transfer events.</title>
        <authorList>
            <person name="Petersen C."/>
            <person name="Sorensen T."/>
            <person name="Nielsen M.R."/>
            <person name="Sondergaard T.E."/>
            <person name="Sorensen J.L."/>
            <person name="Fitzpatrick D.A."/>
            <person name="Frisvad J.C."/>
            <person name="Nielsen K.L."/>
        </authorList>
    </citation>
    <scope>NUCLEOTIDE SEQUENCE</scope>
    <source>
        <strain evidence="2">IBT 26290</strain>
    </source>
</reference>
<protein>
    <recommendedName>
        <fullName evidence="4">SWI5-dependent HO expression protein 3</fullName>
    </recommendedName>
</protein>
<reference evidence="2" key="1">
    <citation type="submission" date="2022-11" db="EMBL/GenBank/DDBJ databases">
        <authorList>
            <person name="Petersen C."/>
        </authorList>
    </citation>
    <scope>NUCLEOTIDE SEQUENCE</scope>
    <source>
        <strain evidence="2">IBT 26290</strain>
    </source>
</reference>
<accession>A0A9W9HUQ7</accession>
<dbReference type="AlphaFoldDB" id="A0A9W9HUQ7"/>
<evidence type="ECO:0008006" key="4">
    <source>
        <dbReference type="Google" id="ProtNLM"/>
    </source>
</evidence>
<name>A0A9W9HUQ7_9EURO</name>
<dbReference type="Proteomes" id="UP001149163">
    <property type="component" value="Unassembled WGS sequence"/>
</dbReference>
<comment type="caution">
    <text evidence="2">The sequence shown here is derived from an EMBL/GenBank/DDBJ whole genome shotgun (WGS) entry which is preliminary data.</text>
</comment>
<evidence type="ECO:0000313" key="2">
    <source>
        <dbReference type="EMBL" id="KAJ5157802.1"/>
    </source>
</evidence>
<organism evidence="2 3">
    <name type="scientific">Penicillium canariense</name>
    <dbReference type="NCBI Taxonomy" id="189055"/>
    <lineage>
        <taxon>Eukaryota</taxon>
        <taxon>Fungi</taxon>
        <taxon>Dikarya</taxon>
        <taxon>Ascomycota</taxon>
        <taxon>Pezizomycotina</taxon>
        <taxon>Eurotiomycetes</taxon>
        <taxon>Eurotiomycetidae</taxon>
        <taxon>Eurotiales</taxon>
        <taxon>Aspergillaceae</taxon>
        <taxon>Penicillium</taxon>
    </lineage>
</organism>
<feature type="compositionally biased region" description="Low complexity" evidence="1">
    <location>
        <begin position="53"/>
        <end position="65"/>
    </location>
</feature>
<feature type="region of interest" description="Disordered" evidence="1">
    <location>
        <begin position="39"/>
        <end position="72"/>
    </location>
</feature>
<evidence type="ECO:0000313" key="3">
    <source>
        <dbReference type="Proteomes" id="UP001149163"/>
    </source>
</evidence>
<keyword evidence="3" id="KW-1185">Reference proteome</keyword>
<dbReference type="GeneID" id="81430202"/>
<dbReference type="OrthoDB" id="3918393at2759"/>